<dbReference type="Proteomes" id="UP001207528">
    <property type="component" value="Unassembled WGS sequence"/>
</dbReference>
<evidence type="ECO:0000313" key="3">
    <source>
        <dbReference type="Proteomes" id="UP001207528"/>
    </source>
</evidence>
<comment type="caution">
    <text evidence="2">The sequence shown here is derived from an EMBL/GenBank/DDBJ whole genome shotgun (WGS) entry which is preliminary data.</text>
</comment>
<dbReference type="RefSeq" id="WP_165604418.1">
    <property type="nucleotide sequence ID" value="NZ_BCTA01000020.1"/>
</dbReference>
<evidence type="ECO:0000313" key="2">
    <source>
        <dbReference type="EMBL" id="MCV7024328.1"/>
    </source>
</evidence>
<name>A0AAW5SMR2_MYCNV</name>
<feature type="region of interest" description="Disordered" evidence="1">
    <location>
        <begin position="176"/>
        <end position="205"/>
    </location>
</feature>
<organism evidence="2 3">
    <name type="scientific">Mycolicibacterium novocastrense</name>
    <name type="common">Mycobacterium novocastrense</name>
    <dbReference type="NCBI Taxonomy" id="59813"/>
    <lineage>
        <taxon>Bacteria</taxon>
        <taxon>Bacillati</taxon>
        <taxon>Actinomycetota</taxon>
        <taxon>Actinomycetes</taxon>
        <taxon>Mycobacteriales</taxon>
        <taxon>Mycobacteriaceae</taxon>
        <taxon>Mycolicibacterium</taxon>
    </lineage>
</organism>
<proteinExistence type="predicted"/>
<dbReference type="AlphaFoldDB" id="A0AAW5SMR2"/>
<protein>
    <submittedName>
        <fullName evidence="2">Uncharacterized protein</fullName>
    </submittedName>
</protein>
<reference evidence="2" key="1">
    <citation type="submission" date="2020-07" db="EMBL/GenBank/DDBJ databases">
        <authorList>
            <person name="Pettersson B.M.F."/>
            <person name="Behra P.R.K."/>
            <person name="Ramesh M."/>
            <person name="Das S."/>
            <person name="Dasgupta S."/>
            <person name="Kirsebom L.A."/>
        </authorList>
    </citation>
    <scope>NUCLEOTIDE SEQUENCE</scope>
    <source>
        <strain evidence="2">DSM 44203</strain>
    </source>
</reference>
<gene>
    <name evidence="2" type="ORF">H7I77_13375</name>
</gene>
<evidence type="ECO:0000256" key="1">
    <source>
        <dbReference type="SAM" id="MobiDB-lite"/>
    </source>
</evidence>
<accession>A0AAW5SMR2</accession>
<reference evidence="2" key="2">
    <citation type="journal article" date="2022" name="BMC Genomics">
        <title>Comparative genome analysis of mycobacteria focusing on tRNA and non-coding RNA.</title>
        <authorList>
            <person name="Behra P.R.K."/>
            <person name="Pettersson B.M.F."/>
            <person name="Ramesh M."/>
            <person name="Das S."/>
            <person name="Dasgupta S."/>
            <person name="Kirsebom L.A."/>
        </authorList>
    </citation>
    <scope>NUCLEOTIDE SEQUENCE</scope>
    <source>
        <strain evidence="2">DSM 44203</strain>
    </source>
</reference>
<sequence>MSRKASNSPDGLAPTRKLLQDIIDAGGVLERDIRGDHRNYRTMVGAINRRQMAPDGQQVIMIERVKPFRIRLRLSAVSEWRTKPPADIVSAQRNPRWHPVVAALHSDDWLSSIDAALRQRAFRLLHALASEAEARGHTVRKPKLKHRGHIAEPGCLGGCLIVTIEPISCSLAIAQKQDAVPRPSTRTELEKSTRESSQPRIPPRVDVSSHRLTTTLDTSSRFSSKVAWSDTNTRSLEARLPDVLTTFERWALVDAESTEAARLVEIEAQKRHEHEDELAREAYAQQALADQLMARLEAWEHAGRLRNYLAAMAEQIEHIADDDERSAAIKWLEWCEHYTTEQDPLNKPIRTPTVRPPGYSDIAQFRKRLGFGTRLW</sequence>
<dbReference type="EMBL" id="JACKTI010000036">
    <property type="protein sequence ID" value="MCV7024328.1"/>
    <property type="molecule type" value="Genomic_DNA"/>
</dbReference>
<feature type="compositionally biased region" description="Basic and acidic residues" evidence="1">
    <location>
        <begin position="185"/>
        <end position="194"/>
    </location>
</feature>